<dbReference type="AlphaFoldDB" id="A0A8J2SGY9"/>
<evidence type="ECO:0008006" key="4">
    <source>
        <dbReference type="Google" id="ProtNLM"/>
    </source>
</evidence>
<feature type="chain" id="PRO_5035265394" description="Secreted protein" evidence="1">
    <location>
        <begin position="24"/>
        <end position="109"/>
    </location>
</feature>
<gene>
    <name evidence="2" type="ORF">PECAL_3P22360</name>
</gene>
<feature type="signal peptide" evidence="1">
    <location>
        <begin position="1"/>
        <end position="23"/>
    </location>
</feature>
<reference evidence="2" key="1">
    <citation type="submission" date="2021-11" db="EMBL/GenBank/DDBJ databases">
        <authorList>
            <consortium name="Genoscope - CEA"/>
            <person name="William W."/>
        </authorList>
    </citation>
    <scope>NUCLEOTIDE SEQUENCE</scope>
</reference>
<evidence type="ECO:0000313" key="3">
    <source>
        <dbReference type="Proteomes" id="UP000789595"/>
    </source>
</evidence>
<protein>
    <recommendedName>
        <fullName evidence="4">Secreted protein</fullName>
    </recommendedName>
</protein>
<organism evidence="2 3">
    <name type="scientific">Pelagomonas calceolata</name>
    <dbReference type="NCBI Taxonomy" id="35677"/>
    <lineage>
        <taxon>Eukaryota</taxon>
        <taxon>Sar</taxon>
        <taxon>Stramenopiles</taxon>
        <taxon>Ochrophyta</taxon>
        <taxon>Pelagophyceae</taxon>
        <taxon>Pelagomonadales</taxon>
        <taxon>Pelagomonadaceae</taxon>
        <taxon>Pelagomonas</taxon>
    </lineage>
</organism>
<keyword evidence="3" id="KW-1185">Reference proteome</keyword>
<evidence type="ECO:0000313" key="2">
    <source>
        <dbReference type="EMBL" id="CAH0372253.1"/>
    </source>
</evidence>
<dbReference type="EMBL" id="CAKKNE010000003">
    <property type="protein sequence ID" value="CAH0372253.1"/>
    <property type="molecule type" value="Genomic_DNA"/>
</dbReference>
<accession>A0A8J2SGY9</accession>
<name>A0A8J2SGY9_9STRA</name>
<dbReference type="Proteomes" id="UP000789595">
    <property type="component" value="Unassembled WGS sequence"/>
</dbReference>
<proteinExistence type="predicted"/>
<sequence length="109" mass="11975">PPSLLLGLLGLLLVLQSPSPVDRQRHRRVVFTCAGTTLSRNCRSARGLSCGRVGGVEAVRRRDDAACVEAVCAWRLPRAGTRARRPREATMQPCWLNRSVRDHTATPSC</sequence>
<keyword evidence="1" id="KW-0732">Signal</keyword>
<comment type="caution">
    <text evidence="2">The sequence shown here is derived from an EMBL/GenBank/DDBJ whole genome shotgun (WGS) entry which is preliminary data.</text>
</comment>
<feature type="non-terminal residue" evidence="2">
    <location>
        <position position="1"/>
    </location>
</feature>
<evidence type="ECO:0000256" key="1">
    <source>
        <dbReference type="SAM" id="SignalP"/>
    </source>
</evidence>